<proteinExistence type="predicted"/>
<dbReference type="Proteomes" id="UP000694407">
    <property type="component" value="Unplaced"/>
</dbReference>
<reference evidence="1" key="1">
    <citation type="submission" date="2025-08" db="UniProtKB">
        <authorList>
            <consortium name="Ensembl"/>
        </authorList>
    </citation>
    <scope>IDENTIFICATION</scope>
</reference>
<dbReference type="AlphaFoldDB" id="A0A8C5ZFI7"/>
<sequence length="77" mass="8745">MQKYKAQNNIKVGNISLNSCISQYRYPCLSPEIFVTMCISIHTCISWHCQLRGSGSNDAPSHQGPISWYPYHLLSNL</sequence>
<evidence type="ECO:0000313" key="2">
    <source>
        <dbReference type="Proteomes" id="UP000694407"/>
    </source>
</evidence>
<reference evidence="1" key="2">
    <citation type="submission" date="2025-09" db="UniProtKB">
        <authorList>
            <consortium name="Ensembl"/>
        </authorList>
    </citation>
    <scope>IDENTIFICATION</scope>
</reference>
<dbReference type="Ensembl" id="ENSMMMT00000016108.1">
    <property type="protein sequence ID" value="ENSMMMP00000014127.1"/>
    <property type="gene ID" value="ENSMMMG00000012585.1"/>
</dbReference>
<keyword evidence="2" id="KW-1185">Reference proteome</keyword>
<protein>
    <submittedName>
        <fullName evidence="1">Uncharacterized protein</fullName>
    </submittedName>
</protein>
<organism evidence="1 2">
    <name type="scientific">Marmota marmota marmota</name>
    <name type="common">Alpine marmot</name>
    <dbReference type="NCBI Taxonomy" id="9994"/>
    <lineage>
        <taxon>Eukaryota</taxon>
        <taxon>Metazoa</taxon>
        <taxon>Chordata</taxon>
        <taxon>Craniata</taxon>
        <taxon>Vertebrata</taxon>
        <taxon>Euteleostomi</taxon>
        <taxon>Mammalia</taxon>
        <taxon>Eutheria</taxon>
        <taxon>Euarchontoglires</taxon>
        <taxon>Glires</taxon>
        <taxon>Rodentia</taxon>
        <taxon>Sciuromorpha</taxon>
        <taxon>Sciuridae</taxon>
        <taxon>Xerinae</taxon>
        <taxon>Marmotini</taxon>
        <taxon>Marmota</taxon>
    </lineage>
</organism>
<accession>A0A8C5ZFI7</accession>
<evidence type="ECO:0000313" key="1">
    <source>
        <dbReference type="Ensembl" id="ENSMMMP00000014127.1"/>
    </source>
</evidence>
<name>A0A8C5ZFI7_MARMA</name>